<evidence type="ECO:0000313" key="5">
    <source>
        <dbReference type="EMBL" id="MBE1458991.1"/>
    </source>
</evidence>
<proteinExistence type="inferred from homology"/>
<evidence type="ECO:0000259" key="4">
    <source>
        <dbReference type="SMART" id="SM00822"/>
    </source>
</evidence>
<protein>
    <submittedName>
        <fullName evidence="5">NAD(P)-dependent dehydrogenase (Short-subunit alcohol dehydrogenase family)</fullName>
    </submittedName>
</protein>
<evidence type="ECO:0000256" key="1">
    <source>
        <dbReference type="ARBA" id="ARBA00006484"/>
    </source>
</evidence>
<dbReference type="InterPro" id="IPR057326">
    <property type="entry name" value="KR_dom"/>
</dbReference>
<comment type="similarity">
    <text evidence="1 3">Belongs to the short-chain dehydrogenases/reductases (SDR) family.</text>
</comment>
<keyword evidence="6" id="KW-1185">Reference proteome</keyword>
<feature type="domain" description="Ketoreductase" evidence="4">
    <location>
        <begin position="69"/>
        <end position="252"/>
    </location>
</feature>
<organism evidence="5 6">
    <name type="scientific">Nocardiopsis terrae</name>
    <dbReference type="NCBI Taxonomy" id="372655"/>
    <lineage>
        <taxon>Bacteria</taxon>
        <taxon>Bacillati</taxon>
        <taxon>Actinomycetota</taxon>
        <taxon>Actinomycetes</taxon>
        <taxon>Streptosporangiales</taxon>
        <taxon>Nocardiopsidaceae</taxon>
        <taxon>Nocardiopsis</taxon>
    </lineage>
</organism>
<evidence type="ECO:0000313" key="6">
    <source>
        <dbReference type="Proteomes" id="UP000598217"/>
    </source>
</evidence>
<dbReference type="PRINTS" id="PR00080">
    <property type="entry name" value="SDRFAMILY"/>
</dbReference>
<dbReference type="RefSeq" id="WP_229826235.1">
    <property type="nucleotide sequence ID" value="NZ_BMXJ01000005.1"/>
</dbReference>
<evidence type="ECO:0000256" key="3">
    <source>
        <dbReference type="RuleBase" id="RU000363"/>
    </source>
</evidence>
<name>A0ABR9HIZ9_9ACTN</name>
<keyword evidence="2" id="KW-0560">Oxidoreductase</keyword>
<dbReference type="InterPro" id="IPR002347">
    <property type="entry name" value="SDR_fam"/>
</dbReference>
<reference evidence="5 6" key="1">
    <citation type="submission" date="2020-10" db="EMBL/GenBank/DDBJ databases">
        <title>Sequencing the genomes of 1000 actinobacteria strains.</title>
        <authorList>
            <person name="Klenk H.-P."/>
        </authorList>
    </citation>
    <scope>NUCLEOTIDE SEQUENCE [LARGE SCALE GENOMIC DNA]</scope>
    <source>
        <strain evidence="5 6">DSM 45157</strain>
    </source>
</reference>
<dbReference type="InterPro" id="IPR036291">
    <property type="entry name" value="NAD(P)-bd_dom_sf"/>
</dbReference>
<dbReference type="SUPFAM" id="SSF51735">
    <property type="entry name" value="NAD(P)-binding Rossmann-fold domains"/>
    <property type="match status" value="1"/>
</dbReference>
<accession>A0ABR9HIZ9</accession>
<dbReference type="PANTHER" id="PTHR44196:SF1">
    <property type="entry name" value="DEHYDROGENASE_REDUCTASE SDR FAMILY MEMBER 7B"/>
    <property type="match status" value="1"/>
</dbReference>
<evidence type="ECO:0000256" key="2">
    <source>
        <dbReference type="ARBA" id="ARBA00023002"/>
    </source>
</evidence>
<dbReference type="CDD" id="cd05233">
    <property type="entry name" value="SDR_c"/>
    <property type="match status" value="1"/>
</dbReference>
<dbReference type="Pfam" id="PF00106">
    <property type="entry name" value="adh_short"/>
    <property type="match status" value="1"/>
</dbReference>
<gene>
    <name evidence="5" type="ORF">H4W79_003205</name>
</gene>
<dbReference type="PANTHER" id="PTHR44196">
    <property type="entry name" value="DEHYDROGENASE/REDUCTASE SDR FAMILY MEMBER 7B"/>
    <property type="match status" value="1"/>
</dbReference>
<sequence>MTGWKAPLAMAGARWAWTRVRRRYAPAPEPVPAYRRNLELLAWGAAGAALGVGASALSERRRSGLMSGKVVLITGGSRGLGLQLAREFGSCGASVVVCARGRQDLDRAVAELTGRGVDAHGVACDVTDPESVESLLDEAVERFGRLDAVVNSAGNMRVGPQETMSDEHFVQAMDVMFWGPFHLSRAAVDRLREHRGSIVNITSVGAYLSVPHLLPYSAAKHAWAALSEGMAAETAGTGVRVTTVVPGLMRTGSPRGVVFTGDPEREYAWFALLAGLPLLSVSAEHAARRIVRATARRRGFLVISPAARVGLAVHGLAPGLTQEAMRLVGRLLPDAPRQAEERLGAEAARSRVGRLVSAAAVLNERAGRRMNQRSRAGEERAG</sequence>
<dbReference type="PRINTS" id="PR00081">
    <property type="entry name" value="GDHRDH"/>
</dbReference>
<comment type="caution">
    <text evidence="5">The sequence shown here is derived from an EMBL/GenBank/DDBJ whole genome shotgun (WGS) entry which is preliminary data.</text>
</comment>
<dbReference type="EMBL" id="JADBDY010000001">
    <property type="protein sequence ID" value="MBE1458991.1"/>
    <property type="molecule type" value="Genomic_DNA"/>
</dbReference>
<dbReference type="SMART" id="SM00822">
    <property type="entry name" value="PKS_KR"/>
    <property type="match status" value="1"/>
</dbReference>
<dbReference type="Proteomes" id="UP000598217">
    <property type="component" value="Unassembled WGS sequence"/>
</dbReference>
<dbReference type="Gene3D" id="3.40.50.720">
    <property type="entry name" value="NAD(P)-binding Rossmann-like Domain"/>
    <property type="match status" value="1"/>
</dbReference>